<dbReference type="Proteomes" id="UP001501521">
    <property type="component" value="Unassembled WGS sequence"/>
</dbReference>
<dbReference type="EMBL" id="BAABLV010000036">
    <property type="protein sequence ID" value="GAA4904433.1"/>
    <property type="molecule type" value="Genomic_DNA"/>
</dbReference>
<evidence type="ECO:0000256" key="1">
    <source>
        <dbReference type="SAM" id="MobiDB-lite"/>
    </source>
</evidence>
<evidence type="ECO:0000313" key="3">
    <source>
        <dbReference type="EMBL" id="GAA4904433.1"/>
    </source>
</evidence>
<name>A0ABP9FKJ5_9ACTN</name>
<reference evidence="4" key="1">
    <citation type="journal article" date="2019" name="Int. J. Syst. Evol. Microbiol.">
        <title>The Global Catalogue of Microorganisms (GCM) 10K type strain sequencing project: providing services to taxonomists for standard genome sequencing and annotation.</title>
        <authorList>
            <consortium name="The Broad Institute Genomics Platform"/>
            <consortium name="The Broad Institute Genome Sequencing Center for Infectious Disease"/>
            <person name="Wu L."/>
            <person name="Ma J."/>
        </authorList>
    </citation>
    <scope>NUCLEOTIDE SEQUENCE [LARGE SCALE GENOMIC DNA]</scope>
    <source>
        <strain evidence="4">JCM 19125</strain>
    </source>
</reference>
<keyword evidence="4" id="KW-1185">Reference proteome</keyword>
<proteinExistence type="predicted"/>
<keyword evidence="2" id="KW-1133">Transmembrane helix</keyword>
<evidence type="ECO:0000313" key="4">
    <source>
        <dbReference type="Proteomes" id="UP001501521"/>
    </source>
</evidence>
<evidence type="ECO:0008006" key="5">
    <source>
        <dbReference type="Google" id="ProtNLM"/>
    </source>
</evidence>
<evidence type="ECO:0000256" key="2">
    <source>
        <dbReference type="SAM" id="Phobius"/>
    </source>
</evidence>
<feature type="region of interest" description="Disordered" evidence="1">
    <location>
        <begin position="62"/>
        <end position="133"/>
    </location>
</feature>
<dbReference type="RefSeq" id="WP_345583233.1">
    <property type="nucleotide sequence ID" value="NZ_BAABLV010000036.1"/>
</dbReference>
<accession>A0ABP9FKJ5</accession>
<sequence>MAQPGWYSDPTAPDGRRYWDGQRWIDPTPHRKGRAGWVWLTIALVVVAALVAALLIFPNRANPFAPTPEDTRTSRPTGKQWDERIPSETPTPTEVESQFGESIDCPVSDDWPRSELTDGRLEGGGLSVEAPQGDDWRMSPAHIEWMYDANSMLREIVFGWISNVNVGYIKVSDGFSANPEAAAEQFVTCMASSGMFLGFTKRTVLWNEAWDVSGRPAWRLTSNVYVSDWGHEGIEGDTVDIVVVPTDDPDRLAVYVSCVTIGHDENISEVEPVFDSLRYDG</sequence>
<feature type="transmembrane region" description="Helical" evidence="2">
    <location>
        <begin position="37"/>
        <end position="57"/>
    </location>
</feature>
<keyword evidence="2" id="KW-0472">Membrane</keyword>
<organism evidence="3 4">
    <name type="scientific">Tessaracoccus lubricantis</name>
    <dbReference type="NCBI Taxonomy" id="545543"/>
    <lineage>
        <taxon>Bacteria</taxon>
        <taxon>Bacillati</taxon>
        <taxon>Actinomycetota</taxon>
        <taxon>Actinomycetes</taxon>
        <taxon>Propionibacteriales</taxon>
        <taxon>Propionibacteriaceae</taxon>
        <taxon>Tessaracoccus</taxon>
    </lineage>
</organism>
<comment type="caution">
    <text evidence="3">The sequence shown here is derived from an EMBL/GenBank/DDBJ whole genome shotgun (WGS) entry which is preliminary data.</text>
</comment>
<gene>
    <name evidence="3" type="ORF">GCM10025789_24430</name>
</gene>
<feature type="compositionally biased region" description="Polar residues" evidence="1">
    <location>
        <begin position="88"/>
        <end position="100"/>
    </location>
</feature>
<feature type="compositionally biased region" description="Basic and acidic residues" evidence="1">
    <location>
        <begin position="110"/>
        <end position="121"/>
    </location>
</feature>
<protein>
    <recommendedName>
        <fullName evidence="5">DUF2510 domain-containing protein</fullName>
    </recommendedName>
</protein>
<keyword evidence="2" id="KW-0812">Transmembrane</keyword>